<dbReference type="EMBL" id="SDMP01000003">
    <property type="protein sequence ID" value="RYR69096.1"/>
    <property type="molecule type" value="Genomic_DNA"/>
</dbReference>
<dbReference type="InterPro" id="IPR001878">
    <property type="entry name" value="Znf_CCHC"/>
</dbReference>
<feature type="compositionally biased region" description="Basic and acidic residues" evidence="2">
    <location>
        <begin position="72"/>
        <end position="87"/>
    </location>
</feature>
<feature type="region of interest" description="Disordered" evidence="2">
    <location>
        <begin position="67"/>
        <end position="87"/>
    </location>
</feature>
<reference evidence="4 5" key="1">
    <citation type="submission" date="2019-01" db="EMBL/GenBank/DDBJ databases">
        <title>Sequencing of cultivated peanut Arachis hypogaea provides insights into genome evolution and oil improvement.</title>
        <authorList>
            <person name="Chen X."/>
        </authorList>
    </citation>
    <scope>NUCLEOTIDE SEQUENCE [LARGE SCALE GENOMIC DNA]</scope>
    <source>
        <strain evidence="5">cv. Fuhuasheng</strain>
        <tissue evidence="4">Leaves</tissue>
    </source>
</reference>
<keyword evidence="5" id="KW-1185">Reference proteome</keyword>
<gene>
    <name evidence="4" type="ORF">Ahy_A03g015629</name>
</gene>
<dbReference type="PANTHER" id="PTHR31286">
    <property type="entry name" value="GLYCINE-RICH CELL WALL STRUCTURAL PROTEIN 1.8-LIKE"/>
    <property type="match status" value="1"/>
</dbReference>
<dbReference type="InterPro" id="IPR040256">
    <property type="entry name" value="At4g02000-like"/>
</dbReference>
<keyword evidence="1" id="KW-0479">Metal-binding</keyword>
<comment type="caution">
    <text evidence="4">The sequence shown here is derived from an EMBL/GenBank/DDBJ whole genome shotgun (WGS) entry which is preliminary data.</text>
</comment>
<accession>A0A445E138</accession>
<dbReference type="GO" id="GO:0003676">
    <property type="term" value="F:nucleic acid binding"/>
    <property type="evidence" value="ECO:0007669"/>
    <property type="project" value="InterPro"/>
</dbReference>
<keyword evidence="1" id="KW-0863">Zinc-finger</keyword>
<dbReference type="GO" id="GO:0008270">
    <property type="term" value="F:zinc ion binding"/>
    <property type="evidence" value="ECO:0007669"/>
    <property type="project" value="UniProtKB-KW"/>
</dbReference>
<feature type="domain" description="CCHC-type" evidence="3">
    <location>
        <begin position="51"/>
        <end position="66"/>
    </location>
</feature>
<keyword evidence="1" id="KW-0862">Zinc</keyword>
<evidence type="ECO:0000259" key="3">
    <source>
        <dbReference type="PROSITE" id="PS50158"/>
    </source>
</evidence>
<evidence type="ECO:0000313" key="5">
    <source>
        <dbReference type="Proteomes" id="UP000289738"/>
    </source>
</evidence>
<evidence type="ECO:0000256" key="2">
    <source>
        <dbReference type="SAM" id="MobiDB-lite"/>
    </source>
</evidence>
<sequence length="110" mass="12477">MLKIDRATSIHSCGRFARICVDIDLTKKLIPRISVLGSTLNVEYEGLHLICFICGLYGHRSEDCSENISDDNSQRAKEYSDERDNSGEKKCINDDRIYQYGKSCYNTGTT</sequence>
<proteinExistence type="predicted"/>
<dbReference type="AlphaFoldDB" id="A0A445E138"/>
<evidence type="ECO:0000313" key="4">
    <source>
        <dbReference type="EMBL" id="RYR69096.1"/>
    </source>
</evidence>
<evidence type="ECO:0000256" key="1">
    <source>
        <dbReference type="PROSITE-ProRule" id="PRU00047"/>
    </source>
</evidence>
<protein>
    <recommendedName>
        <fullName evidence="3">CCHC-type domain-containing protein</fullName>
    </recommendedName>
</protein>
<dbReference type="PROSITE" id="PS50158">
    <property type="entry name" value="ZF_CCHC"/>
    <property type="match status" value="1"/>
</dbReference>
<name>A0A445E138_ARAHY</name>
<dbReference type="Proteomes" id="UP000289738">
    <property type="component" value="Chromosome A03"/>
</dbReference>
<organism evidence="4 5">
    <name type="scientific">Arachis hypogaea</name>
    <name type="common">Peanut</name>
    <dbReference type="NCBI Taxonomy" id="3818"/>
    <lineage>
        <taxon>Eukaryota</taxon>
        <taxon>Viridiplantae</taxon>
        <taxon>Streptophyta</taxon>
        <taxon>Embryophyta</taxon>
        <taxon>Tracheophyta</taxon>
        <taxon>Spermatophyta</taxon>
        <taxon>Magnoliopsida</taxon>
        <taxon>eudicotyledons</taxon>
        <taxon>Gunneridae</taxon>
        <taxon>Pentapetalae</taxon>
        <taxon>rosids</taxon>
        <taxon>fabids</taxon>
        <taxon>Fabales</taxon>
        <taxon>Fabaceae</taxon>
        <taxon>Papilionoideae</taxon>
        <taxon>50 kb inversion clade</taxon>
        <taxon>dalbergioids sensu lato</taxon>
        <taxon>Dalbergieae</taxon>
        <taxon>Pterocarpus clade</taxon>
        <taxon>Arachis</taxon>
    </lineage>
</organism>
<dbReference type="PANTHER" id="PTHR31286:SF99">
    <property type="entry name" value="DUF4283 DOMAIN-CONTAINING PROTEIN"/>
    <property type="match status" value="1"/>
</dbReference>